<dbReference type="Gene3D" id="3.40.50.1970">
    <property type="match status" value="1"/>
</dbReference>
<dbReference type="KEGG" id="ssal:SPISAL_05210"/>
<dbReference type="InterPro" id="IPR056798">
    <property type="entry name" value="ADH_Fe_C"/>
</dbReference>
<protein>
    <submittedName>
        <fullName evidence="7">Putative iron-containing alcohol dehydrogenase</fullName>
    </submittedName>
</protein>
<dbReference type="PROSITE" id="PS00913">
    <property type="entry name" value="ADH_IRON_1"/>
    <property type="match status" value="1"/>
</dbReference>
<sequence length="381" mass="39095">MKSSPFRLNLPSSIEFGRGCANGAAAAIRSRGQRILLVHGGRSERAGWLVESLAAEDAALETMACPREPDLALVEAGVEVGRAQGAEVVVALGGGAAIDLAKALAGLIPARGAVLDYLEVLGSGAALDATPLPWVALPTTAGTGAEVTANAVIGVPEAQRKVSLRDPRLLADLALVDPALTDDTPRSVTLASGLDAITQVIEPYISREANPFTDLLCQDAAPRGLRALQVLMESESSAARDGMAWVSLCGGLALANAKLGAVHGLAGPLGGVLSAPHGAIAGALLPPVLQANREVCQGESARRIDEALDWIGEAFDVDRPGALEALTHWSRRHGLPGLEAMGLRVADRRGIAEAATGSSSMRGNPVALSVSRLIEVMEAAA</sequence>
<dbReference type="PATRIC" id="fig|1260251.3.peg.1053"/>
<reference evidence="7 8" key="1">
    <citation type="journal article" date="2013" name="Genome Announc.">
        <title>Draft Genome of Spiribacter salinus M19-40, an Abundant Gammaproteobacterium in Aquatic Hypersaline Environments.</title>
        <authorList>
            <person name="Leon M.J."/>
            <person name="Ghai R."/>
            <person name="Fernandez A.B."/>
            <person name="Sanchez-Porro C."/>
            <person name="Rodriguez-Valera F."/>
            <person name="Ventosa A."/>
        </authorList>
    </citation>
    <scope>NUCLEOTIDE SEQUENCE [LARGE SCALE GENOMIC DNA]</scope>
    <source>
        <strain evidence="7">M19-40</strain>
    </source>
</reference>
<evidence type="ECO:0000313" key="8">
    <source>
        <dbReference type="Proteomes" id="UP000017881"/>
    </source>
</evidence>
<dbReference type="FunFam" id="3.40.50.1970:FF:000003">
    <property type="entry name" value="Alcohol dehydrogenase, iron-containing"/>
    <property type="match status" value="1"/>
</dbReference>
<evidence type="ECO:0000259" key="6">
    <source>
        <dbReference type="Pfam" id="PF25137"/>
    </source>
</evidence>
<evidence type="ECO:0000256" key="2">
    <source>
        <dbReference type="ARBA" id="ARBA00007358"/>
    </source>
</evidence>
<comment type="similarity">
    <text evidence="2">Belongs to the iron-containing alcohol dehydrogenase family.</text>
</comment>
<dbReference type="AlphaFoldDB" id="R4VFZ4"/>
<feature type="domain" description="Fe-containing alcohol dehydrogenase-like C-terminal" evidence="6">
    <location>
        <begin position="189"/>
        <end position="380"/>
    </location>
</feature>
<feature type="domain" description="Alcohol dehydrogenase iron-type/glycerol dehydrogenase GldA" evidence="5">
    <location>
        <begin position="11"/>
        <end position="178"/>
    </location>
</feature>
<evidence type="ECO:0000256" key="4">
    <source>
        <dbReference type="ARBA" id="ARBA00023027"/>
    </source>
</evidence>
<dbReference type="InterPro" id="IPR001670">
    <property type="entry name" value="ADH_Fe/GldA"/>
</dbReference>
<keyword evidence="8" id="KW-1185">Reference proteome</keyword>
<keyword evidence="3" id="KW-0560">Oxidoreductase</keyword>
<accession>R4VFZ4</accession>
<evidence type="ECO:0000256" key="1">
    <source>
        <dbReference type="ARBA" id="ARBA00001962"/>
    </source>
</evidence>
<dbReference type="CDD" id="cd08183">
    <property type="entry name" value="Fe-ADH-like"/>
    <property type="match status" value="1"/>
</dbReference>
<organism evidence="7 8">
    <name type="scientific">Spiribacter salinus M19-40</name>
    <dbReference type="NCBI Taxonomy" id="1260251"/>
    <lineage>
        <taxon>Bacteria</taxon>
        <taxon>Pseudomonadati</taxon>
        <taxon>Pseudomonadota</taxon>
        <taxon>Gammaproteobacteria</taxon>
        <taxon>Chromatiales</taxon>
        <taxon>Ectothiorhodospiraceae</taxon>
        <taxon>Spiribacter</taxon>
    </lineage>
</organism>
<dbReference type="Pfam" id="PF00465">
    <property type="entry name" value="Fe-ADH"/>
    <property type="match status" value="1"/>
</dbReference>
<evidence type="ECO:0000259" key="5">
    <source>
        <dbReference type="Pfam" id="PF00465"/>
    </source>
</evidence>
<name>R4VFZ4_9GAMM</name>
<dbReference type="eggNOG" id="COG1454">
    <property type="taxonomic scope" value="Bacteria"/>
</dbReference>
<proteinExistence type="inferred from homology"/>
<dbReference type="GO" id="GO:0046872">
    <property type="term" value="F:metal ion binding"/>
    <property type="evidence" value="ECO:0007669"/>
    <property type="project" value="InterPro"/>
</dbReference>
<dbReference type="Pfam" id="PF25137">
    <property type="entry name" value="ADH_Fe_C"/>
    <property type="match status" value="1"/>
</dbReference>
<dbReference type="GO" id="GO:0004022">
    <property type="term" value="F:alcohol dehydrogenase (NAD+) activity"/>
    <property type="evidence" value="ECO:0007669"/>
    <property type="project" value="TreeGrafter"/>
</dbReference>
<dbReference type="InterPro" id="IPR039697">
    <property type="entry name" value="Alcohol_dehydrogenase_Fe"/>
</dbReference>
<dbReference type="RefSeq" id="WP_016353443.1">
    <property type="nucleotide sequence ID" value="NC_021291.1"/>
</dbReference>
<evidence type="ECO:0000256" key="3">
    <source>
        <dbReference type="ARBA" id="ARBA00023002"/>
    </source>
</evidence>
<dbReference type="HOGENOM" id="CLU_007207_0_0_6"/>
<dbReference type="OrthoDB" id="9815791at2"/>
<dbReference type="EMBL" id="CP005963">
    <property type="protein sequence ID" value="AGM41136.1"/>
    <property type="molecule type" value="Genomic_DNA"/>
</dbReference>
<evidence type="ECO:0000313" key="7">
    <source>
        <dbReference type="EMBL" id="AGM41136.1"/>
    </source>
</evidence>
<comment type="cofactor">
    <cofactor evidence="1">
        <name>Fe cation</name>
        <dbReference type="ChEBI" id="CHEBI:24875"/>
    </cofactor>
</comment>
<dbReference type="InterPro" id="IPR018211">
    <property type="entry name" value="ADH_Fe_CS"/>
</dbReference>
<dbReference type="PANTHER" id="PTHR11496:SF102">
    <property type="entry name" value="ALCOHOL DEHYDROGENASE 4"/>
    <property type="match status" value="1"/>
</dbReference>
<gene>
    <name evidence="7" type="ORF">SPISAL_05210</name>
</gene>
<keyword evidence="4" id="KW-0520">NAD</keyword>
<dbReference type="Gene3D" id="1.20.1090.10">
    <property type="entry name" value="Dehydroquinate synthase-like - alpha domain"/>
    <property type="match status" value="1"/>
</dbReference>
<dbReference type="SUPFAM" id="SSF56796">
    <property type="entry name" value="Dehydroquinate synthase-like"/>
    <property type="match status" value="1"/>
</dbReference>
<dbReference type="PANTHER" id="PTHR11496">
    <property type="entry name" value="ALCOHOL DEHYDROGENASE"/>
    <property type="match status" value="1"/>
</dbReference>
<dbReference type="Proteomes" id="UP000017881">
    <property type="component" value="Chromosome"/>
</dbReference>